<dbReference type="InterPro" id="IPR027417">
    <property type="entry name" value="P-loop_NTPase"/>
</dbReference>
<dbReference type="InterPro" id="IPR038718">
    <property type="entry name" value="SNF2-like_sf"/>
</dbReference>
<reference evidence="5" key="1">
    <citation type="submission" date="2016-10" db="EMBL/GenBank/DDBJ databases">
        <authorList>
            <person name="Varghese N."/>
            <person name="Submissions S."/>
        </authorList>
    </citation>
    <scope>NUCLEOTIDE SEQUENCE [LARGE SCALE GENOMIC DNA]</scope>
    <source>
        <strain evidence="5">CGMCC 4.3516</strain>
    </source>
</reference>
<dbReference type="PROSITE" id="PS51192">
    <property type="entry name" value="HELICASE_ATP_BIND_1"/>
    <property type="match status" value="1"/>
</dbReference>
<feature type="domain" description="Helicase C-terminal" evidence="3">
    <location>
        <begin position="461"/>
        <end position="625"/>
    </location>
</feature>
<dbReference type="STRING" id="58114.SAMN05216270_101547"/>
<evidence type="ECO:0000259" key="2">
    <source>
        <dbReference type="PROSITE" id="PS51192"/>
    </source>
</evidence>
<dbReference type="CDD" id="cd18793">
    <property type="entry name" value="SF2_C_SNF"/>
    <property type="match status" value="1"/>
</dbReference>
<dbReference type="InterPro" id="IPR000330">
    <property type="entry name" value="SNF2_N"/>
</dbReference>
<keyword evidence="5" id="KW-1185">Reference proteome</keyword>
<dbReference type="PROSITE" id="PS51194">
    <property type="entry name" value="HELICASE_CTER"/>
    <property type="match status" value="1"/>
</dbReference>
<organism evidence="4 5">
    <name type="scientific">Glycomyces harbinensis</name>
    <dbReference type="NCBI Taxonomy" id="58114"/>
    <lineage>
        <taxon>Bacteria</taxon>
        <taxon>Bacillati</taxon>
        <taxon>Actinomycetota</taxon>
        <taxon>Actinomycetes</taxon>
        <taxon>Glycomycetales</taxon>
        <taxon>Glycomycetaceae</taxon>
        <taxon>Glycomyces</taxon>
    </lineage>
</organism>
<feature type="domain" description="Helicase ATP-binding" evidence="2">
    <location>
        <begin position="181"/>
        <end position="337"/>
    </location>
</feature>
<dbReference type="GO" id="GO:0016787">
    <property type="term" value="F:hydrolase activity"/>
    <property type="evidence" value="ECO:0007669"/>
    <property type="project" value="UniProtKB-KW"/>
</dbReference>
<evidence type="ECO:0000313" key="4">
    <source>
        <dbReference type="EMBL" id="SDD05364.1"/>
    </source>
</evidence>
<evidence type="ECO:0000256" key="1">
    <source>
        <dbReference type="ARBA" id="ARBA00022801"/>
    </source>
</evidence>
<dbReference type="Pfam" id="PF00176">
    <property type="entry name" value="SNF2-rel_dom"/>
    <property type="match status" value="1"/>
</dbReference>
<gene>
    <name evidence="4" type="ORF">SAMN05216270_101547</name>
</gene>
<dbReference type="Gene3D" id="3.40.50.300">
    <property type="entry name" value="P-loop containing nucleotide triphosphate hydrolases"/>
    <property type="match status" value="1"/>
</dbReference>
<dbReference type="Pfam" id="PF00271">
    <property type="entry name" value="Helicase_C"/>
    <property type="match status" value="1"/>
</dbReference>
<protein>
    <submittedName>
        <fullName evidence="4">Helicase conserved C-terminal domain-containing protein</fullName>
    </submittedName>
</protein>
<dbReference type="Gene3D" id="3.40.50.10810">
    <property type="entry name" value="Tandem AAA-ATPase domain"/>
    <property type="match status" value="1"/>
</dbReference>
<dbReference type="RefSeq" id="WP_218125020.1">
    <property type="nucleotide sequence ID" value="NZ_FNAD01000001.1"/>
</dbReference>
<dbReference type="InterPro" id="IPR014001">
    <property type="entry name" value="Helicase_ATP-bd"/>
</dbReference>
<dbReference type="AlphaFoldDB" id="A0A1G6RLY1"/>
<dbReference type="EMBL" id="FNAD01000001">
    <property type="protein sequence ID" value="SDD05364.1"/>
    <property type="molecule type" value="Genomic_DNA"/>
</dbReference>
<dbReference type="FunFam" id="3.40.50.300:FF:000533">
    <property type="entry name" value="Helicase, Snf2 family"/>
    <property type="match status" value="1"/>
</dbReference>
<keyword evidence="4" id="KW-0547">Nucleotide-binding</keyword>
<dbReference type="SMART" id="SM00487">
    <property type="entry name" value="DEXDc"/>
    <property type="match status" value="1"/>
</dbReference>
<dbReference type="PANTHER" id="PTHR10799">
    <property type="entry name" value="SNF2/RAD54 HELICASE FAMILY"/>
    <property type="match status" value="1"/>
</dbReference>
<dbReference type="GO" id="GO:0005524">
    <property type="term" value="F:ATP binding"/>
    <property type="evidence" value="ECO:0007669"/>
    <property type="project" value="InterPro"/>
</dbReference>
<dbReference type="InterPro" id="IPR001650">
    <property type="entry name" value="Helicase_C-like"/>
</dbReference>
<dbReference type="SMART" id="SM00490">
    <property type="entry name" value="HELICc"/>
    <property type="match status" value="1"/>
</dbReference>
<sequence>MPPSELHATFLPDHASPADGRLLFFGGAHPRAAVAELGLPPGDPVDAELYLDGELQEVEGVAMPVRPVLPALTRIASRPDITESVAIWARIANAVDDDKFDDLDRIAGELPAEGHSVPHSEGHVWTAKALVGAFVESFTELLRSDSGLNLRLITAQHSDPGPIRVNAELRRYQAHGIAWLEAAAEGGAGVILADDMGLGKTLQSIGLLVRRAGNAPHLVVCPTSLVGNWQREIARFAPQLTVHLHHGPNRTRHPAPLHDADVIVTSYSIALRDVKLLRNIAFDTIVIDEAQAIKNHRSRTAGAVRDLTGRVRVALTGTPVENHLAELWSISEFVNPGLLGGQTDFKRRFADPIEIGRDPVSAATLRARIDPVVLRRMKEDVAADLPPKIEAVVACTMTDEQSGLYKEAIREAFDEGLGDGITRRGRVLKLLTRLKQICNHPAQYVGEGDGGLAERSGKLDRVTEMLAEVVDEGAKALIFTQYRQMGELLSRHLHAELGVAAPFLHGGLDQPARDKLVDGFQTSEGPDILLVSLRAGGTGLNLTGASHVVHYDRWWNPAVEDQATDRAHRIGQTRTVHVHKLVTAGSLEERVDELLARKRAIADAVVGSGEDWLGELDDSQLRKLIELDDAGGPL</sequence>
<name>A0A1G6RLY1_9ACTN</name>
<evidence type="ECO:0000313" key="5">
    <source>
        <dbReference type="Proteomes" id="UP000198949"/>
    </source>
</evidence>
<dbReference type="SUPFAM" id="SSF52540">
    <property type="entry name" value="P-loop containing nucleoside triphosphate hydrolases"/>
    <property type="match status" value="2"/>
</dbReference>
<keyword evidence="1" id="KW-0378">Hydrolase</keyword>
<dbReference type="InterPro" id="IPR049730">
    <property type="entry name" value="SNF2/RAD54-like_C"/>
</dbReference>
<proteinExistence type="predicted"/>
<accession>A0A1G6RLY1</accession>
<keyword evidence="4" id="KW-0347">Helicase</keyword>
<dbReference type="GO" id="GO:0004386">
    <property type="term" value="F:helicase activity"/>
    <property type="evidence" value="ECO:0007669"/>
    <property type="project" value="UniProtKB-KW"/>
</dbReference>
<dbReference type="Proteomes" id="UP000198949">
    <property type="component" value="Unassembled WGS sequence"/>
</dbReference>
<keyword evidence="4" id="KW-0067">ATP-binding</keyword>
<evidence type="ECO:0000259" key="3">
    <source>
        <dbReference type="PROSITE" id="PS51194"/>
    </source>
</evidence>